<dbReference type="Pfam" id="PF05825">
    <property type="entry name" value="PSP94"/>
    <property type="match status" value="1"/>
</dbReference>
<dbReference type="InterPro" id="IPR008735">
    <property type="entry name" value="PSP94"/>
</dbReference>
<evidence type="ECO:0000256" key="7">
    <source>
        <dbReference type="SAM" id="MobiDB-lite"/>
    </source>
</evidence>
<keyword evidence="5" id="KW-1015">Disulfide bond</keyword>
<name>A0A5E4CFB7_MARMO</name>
<comment type="similarity">
    <text evidence="2 6">Belongs to the beta-microseminoprotein family.</text>
</comment>
<dbReference type="PANTHER" id="PTHR10500">
    <property type="entry name" value="BETA-MICROSEMINOPROTEIN"/>
    <property type="match status" value="1"/>
</dbReference>
<evidence type="ECO:0000256" key="3">
    <source>
        <dbReference type="ARBA" id="ARBA00022525"/>
    </source>
</evidence>
<dbReference type="Gene3D" id="2.20.25.590">
    <property type="match status" value="1"/>
</dbReference>
<evidence type="ECO:0000313" key="10">
    <source>
        <dbReference type="Proteomes" id="UP000335636"/>
    </source>
</evidence>
<evidence type="ECO:0000256" key="5">
    <source>
        <dbReference type="ARBA" id="ARBA00023157"/>
    </source>
</evidence>
<evidence type="ECO:0000256" key="4">
    <source>
        <dbReference type="ARBA" id="ARBA00022729"/>
    </source>
</evidence>
<dbReference type="Proteomes" id="UP000662637">
    <property type="component" value="Unassembled WGS sequence"/>
</dbReference>
<proteinExistence type="inferred from homology"/>
<protein>
    <recommendedName>
        <fullName evidence="6">Beta-microseminoprotein</fullName>
    </recommendedName>
</protein>
<gene>
    <name evidence="8" type="ORF">GHT09_005702</name>
    <name evidence="9" type="ORF">MONAX_5E027800</name>
</gene>
<dbReference type="Proteomes" id="UP000335636">
    <property type="component" value="Unassembled WGS sequence"/>
</dbReference>
<evidence type="ECO:0000256" key="2">
    <source>
        <dbReference type="ARBA" id="ARBA00010352"/>
    </source>
</evidence>
<dbReference type="GO" id="GO:0005576">
    <property type="term" value="C:extracellular region"/>
    <property type="evidence" value="ECO:0007669"/>
    <property type="project" value="UniProtKB-SubCell"/>
</dbReference>
<organism evidence="9 10">
    <name type="scientific">Marmota monax</name>
    <name type="common">Woodchuck</name>
    <dbReference type="NCBI Taxonomy" id="9995"/>
    <lineage>
        <taxon>Eukaryota</taxon>
        <taxon>Metazoa</taxon>
        <taxon>Chordata</taxon>
        <taxon>Craniata</taxon>
        <taxon>Vertebrata</taxon>
        <taxon>Euteleostomi</taxon>
        <taxon>Mammalia</taxon>
        <taxon>Eutheria</taxon>
        <taxon>Euarchontoglires</taxon>
        <taxon>Glires</taxon>
        <taxon>Rodentia</taxon>
        <taxon>Sciuromorpha</taxon>
        <taxon>Sciuridae</taxon>
        <taxon>Xerinae</taxon>
        <taxon>Marmotini</taxon>
        <taxon>Marmota</taxon>
    </lineage>
</organism>
<dbReference type="PANTHER" id="PTHR10500:SF8">
    <property type="entry name" value="BETA-MICROSEMINOPROTEIN"/>
    <property type="match status" value="1"/>
</dbReference>
<sequence>MPAWIRDSRLLNTGKEGKREGRPVAEQNSGMGRDFGASQERSSDQQHLHRHHHPLDASVTHVKKAFLASLMVLATFMTACNAQCYAITLDSDQECKDINGVIHPLNSKWTNSNCEECYCREREISCCNLVLEPVGFDAKCEKIFHKSNCSYTVEEKNNPGKPCSVNTWVV</sequence>
<keyword evidence="4" id="KW-0732">Signal</keyword>
<reference evidence="8" key="2">
    <citation type="submission" date="2020-08" db="EMBL/GenBank/DDBJ databases">
        <authorList>
            <person name="Shumante A."/>
            <person name="Zimin A.V."/>
            <person name="Puiu D."/>
            <person name="Salzberg S.L."/>
        </authorList>
    </citation>
    <scope>NUCLEOTIDE SEQUENCE</scope>
    <source>
        <strain evidence="8">WC2-LM</strain>
        <tissue evidence="8">Liver</tissue>
    </source>
</reference>
<accession>A0A5E4CFB7</accession>
<evidence type="ECO:0000313" key="8">
    <source>
        <dbReference type="EMBL" id="KAF7464818.1"/>
    </source>
</evidence>
<dbReference type="AlphaFoldDB" id="A0A5E4CFB7"/>
<evidence type="ECO:0000256" key="6">
    <source>
        <dbReference type="RuleBase" id="RU364124"/>
    </source>
</evidence>
<evidence type="ECO:0000256" key="1">
    <source>
        <dbReference type="ARBA" id="ARBA00004613"/>
    </source>
</evidence>
<dbReference type="EMBL" id="WJEC01007989">
    <property type="protein sequence ID" value="KAF7464818.1"/>
    <property type="molecule type" value="Genomic_DNA"/>
</dbReference>
<evidence type="ECO:0000313" key="9">
    <source>
        <dbReference type="EMBL" id="VTJ80538.1"/>
    </source>
</evidence>
<feature type="region of interest" description="Disordered" evidence="7">
    <location>
        <begin position="14"/>
        <end position="52"/>
    </location>
</feature>
<comment type="subcellular location">
    <subcellularLocation>
        <location evidence="1 6">Secreted</location>
    </subcellularLocation>
</comment>
<keyword evidence="3 6" id="KW-0964">Secreted</keyword>
<dbReference type="EMBL" id="CABDUW010001313">
    <property type="protein sequence ID" value="VTJ80538.1"/>
    <property type="molecule type" value="Genomic_DNA"/>
</dbReference>
<keyword evidence="10" id="KW-1185">Reference proteome</keyword>
<reference evidence="9 10" key="1">
    <citation type="submission" date="2019-04" db="EMBL/GenBank/DDBJ databases">
        <authorList>
            <person name="Alioto T."/>
            <person name="Alioto T."/>
        </authorList>
    </citation>
    <scope>NUCLEOTIDE SEQUENCE [LARGE SCALE GENOMIC DNA]</scope>
</reference>
<dbReference type="Gene3D" id="2.10.70.10">
    <property type="entry name" value="Complement Module, domain 1"/>
    <property type="match status" value="1"/>
</dbReference>